<gene>
    <name evidence="1" type="ORF">FRACA_20028</name>
</gene>
<dbReference type="AlphaFoldDB" id="A0A2I2KPQ1"/>
<organism evidence="1 2">
    <name type="scientific">Frankia canadensis</name>
    <dbReference type="NCBI Taxonomy" id="1836972"/>
    <lineage>
        <taxon>Bacteria</taxon>
        <taxon>Bacillati</taxon>
        <taxon>Actinomycetota</taxon>
        <taxon>Actinomycetes</taxon>
        <taxon>Frankiales</taxon>
        <taxon>Frankiaceae</taxon>
        <taxon>Frankia</taxon>
    </lineage>
</organism>
<accession>A0A2I2KPQ1</accession>
<evidence type="ECO:0000313" key="2">
    <source>
        <dbReference type="Proteomes" id="UP000234331"/>
    </source>
</evidence>
<proteinExistence type="predicted"/>
<sequence length="59" mass="7033">MGGVRLIPKRIALRMFTGLARRRRRLIARHGDDRAYRPACARRWALINRNDAGYPWEER</sequence>
<protein>
    <submittedName>
        <fullName evidence="1">Uncharacterized protein</fullName>
    </submittedName>
</protein>
<name>A0A2I2KPQ1_9ACTN</name>
<reference evidence="1 2" key="1">
    <citation type="submission" date="2017-06" db="EMBL/GenBank/DDBJ databases">
        <authorList>
            <person name="Kim H.J."/>
            <person name="Triplett B.A."/>
        </authorList>
    </citation>
    <scope>NUCLEOTIDE SEQUENCE [LARGE SCALE GENOMIC DNA]</scope>
    <source>
        <strain evidence="1">FRACA_ARgP5</strain>
    </source>
</reference>
<dbReference type="Proteomes" id="UP000234331">
    <property type="component" value="Unassembled WGS sequence"/>
</dbReference>
<dbReference type="EMBL" id="FZMO01000112">
    <property type="protein sequence ID" value="SNQ47632.1"/>
    <property type="molecule type" value="Genomic_DNA"/>
</dbReference>
<evidence type="ECO:0000313" key="1">
    <source>
        <dbReference type="EMBL" id="SNQ47632.1"/>
    </source>
</evidence>
<keyword evidence="2" id="KW-1185">Reference proteome</keyword>